<proteinExistence type="inferred from homology"/>
<dbReference type="PANTHER" id="PTHR33406">
    <property type="entry name" value="MEMBRANE PROTEIN MJ1562-RELATED"/>
    <property type="match status" value="1"/>
</dbReference>
<keyword evidence="4 8" id="KW-0812">Transmembrane</keyword>
<dbReference type="RefSeq" id="WP_013139714.1">
    <property type="nucleotide sequence ID" value="NC_014168.1"/>
</dbReference>
<feature type="transmembrane region" description="Helical" evidence="8">
    <location>
        <begin position="715"/>
        <end position="735"/>
    </location>
</feature>
<dbReference type="AlphaFoldDB" id="D6ZDK8"/>
<dbReference type="GO" id="GO:0005886">
    <property type="term" value="C:plasma membrane"/>
    <property type="evidence" value="ECO:0007669"/>
    <property type="project" value="UniProtKB-SubCell"/>
</dbReference>
<dbReference type="STRING" id="640132.Srot_2834"/>
<feature type="region of interest" description="Disordered" evidence="7">
    <location>
        <begin position="793"/>
        <end position="815"/>
    </location>
</feature>
<dbReference type="KEGG" id="srt:Srot_2834"/>
<comment type="subcellular location">
    <subcellularLocation>
        <location evidence="1">Cell membrane</location>
        <topology evidence="1">Multi-pass membrane protein</topology>
    </subcellularLocation>
</comment>
<dbReference type="HOGENOM" id="CLU_005108_8_0_11"/>
<dbReference type="EMBL" id="CP001958">
    <property type="protein sequence ID" value="ADG99265.1"/>
    <property type="molecule type" value="Genomic_DNA"/>
</dbReference>
<name>D6ZDK8_SEGRD</name>
<reference evidence="10 11" key="1">
    <citation type="journal article" date="2010" name="Stand. Genomic Sci.">
        <title>Complete genome sequence of Segniliparus rotundus type strain (CDC 1076).</title>
        <authorList>
            <person name="Sikorski J."/>
            <person name="Lapidus A."/>
            <person name="Copeland A."/>
            <person name="Misra M."/>
            <person name="Glavina Del Rio T."/>
            <person name="Nolan M."/>
            <person name="Lucas S."/>
            <person name="Chen F."/>
            <person name="Tice H."/>
            <person name="Cheng J.F."/>
            <person name="Jando M."/>
            <person name="Schneider S."/>
            <person name="Bruce D."/>
            <person name="Goodwin L."/>
            <person name="Pitluck S."/>
            <person name="Liolios K."/>
            <person name="Mikhailova N."/>
            <person name="Pati A."/>
            <person name="Ivanova N."/>
            <person name="Mavromatis K."/>
            <person name="Chen A."/>
            <person name="Palaniappan K."/>
            <person name="Chertkov O."/>
            <person name="Land M."/>
            <person name="Hauser L."/>
            <person name="Chang Y.J."/>
            <person name="Jeffries C.D."/>
            <person name="Brettin T."/>
            <person name="Detter J.C."/>
            <person name="Han C."/>
            <person name="Rohde M."/>
            <person name="Goker M."/>
            <person name="Bristow J."/>
            <person name="Eisen J.A."/>
            <person name="Markowitz V."/>
            <person name="Hugenholtz P."/>
            <person name="Kyrpides N.C."/>
            <person name="Klenk H.P."/>
        </authorList>
    </citation>
    <scope>NUCLEOTIDE SEQUENCE [LARGE SCALE GENOMIC DNA]</scope>
    <source>
        <strain evidence="11">ATCC BAA-972 / CDC 1076 / CIP 108378 / DSM 44985 / JCM 13578</strain>
    </source>
</reference>
<feature type="transmembrane region" description="Helical" evidence="8">
    <location>
        <begin position="268"/>
        <end position="287"/>
    </location>
</feature>
<feature type="compositionally biased region" description="Low complexity" evidence="7">
    <location>
        <begin position="929"/>
        <end position="941"/>
    </location>
</feature>
<dbReference type="Gene3D" id="1.20.1640.10">
    <property type="entry name" value="Multidrug efflux transporter AcrB transmembrane domain"/>
    <property type="match status" value="2"/>
</dbReference>
<feature type="transmembrane region" description="Helical" evidence="8">
    <location>
        <begin position="218"/>
        <end position="248"/>
    </location>
</feature>
<feature type="transmembrane region" description="Helical" evidence="8">
    <location>
        <begin position="690"/>
        <end position="708"/>
    </location>
</feature>
<evidence type="ECO:0000256" key="5">
    <source>
        <dbReference type="ARBA" id="ARBA00022989"/>
    </source>
</evidence>
<comment type="similarity">
    <text evidence="2">Belongs to the resistance-nodulation-cell division (RND) (TC 2.A.6) family. MmpL subfamily.</text>
</comment>
<evidence type="ECO:0000256" key="8">
    <source>
        <dbReference type="SAM" id="Phobius"/>
    </source>
</evidence>
<evidence type="ECO:0000256" key="2">
    <source>
        <dbReference type="ARBA" id="ARBA00010157"/>
    </source>
</evidence>
<feature type="domain" description="SSD" evidence="9">
    <location>
        <begin position="247"/>
        <end position="367"/>
    </location>
</feature>
<feature type="transmembrane region" description="Helical" evidence="8">
    <location>
        <begin position="571"/>
        <end position="598"/>
    </location>
</feature>
<evidence type="ECO:0000256" key="4">
    <source>
        <dbReference type="ARBA" id="ARBA00022692"/>
    </source>
</evidence>
<dbReference type="Pfam" id="PF03176">
    <property type="entry name" value="MMPL"/>
    <property type="match status" value="2"/>
</dbReference>
<organism evidence="10 11">
    <name type="scientific">Segniliparus rotundus (strain ATCC BAA-972 / CDC 1076 / CIP 108378 / DSM 44985 / JCM 13578)</name>
    <dbReference type="NCBI Taxonomy" id="640132"/>
    <lineage>
        <taxon>Bacteria</taxon>
        <taxon>Bacillati</taxon>
        <taxon>Actinomycetota</taxon>
        <taxon>Actinomycetes</taxon>
        <taxon>Mycobacteriales</taxon>
        <taxon>Segniliparaceae</taxon>
        <taxon>Segniliparus</taxon>
    </lineage>
</organism>
<dbReference type="InterPro" id="IPR000731">
    <property type="entry name" value="SSD"/>
</dbReference>
<keyword evidence="5 8" id="KW-1133">Transmembrane helix</keyword>
<evidence type="ECO:0000256" key="6">
    <source>
        <dbReference type="ARBA" id="ARBA00023136"/>
    </source>
</evidence>
<dbReference type="PROSITE" id="PS50156">
    <property type="entry name" value="SSD"/>
    <property type="match status" value="1"/>
</dbReference>
<evidence type="ECO:0000259" key="9">
    <source>
        <dbReference type="PROSITE" id="PS50156"/>
    </source>
</evidence>
<sequence length="983" mass="105504">MIEEHTDLFGAIGAFVYRARVPVITVMVAIFVALGVYGIDIGDHLSQGGWYDDNSESARASRLSDEKFGQDTKSDVILFITATDPGSTVESPAIADAVFNQLAAIKQDHPDKTVDIFSLWGVWNHAAPQTWPKATPDGHAPAAIPLLKQRLESPDGKHTFVSIGIQGKDDTERVNNYRSVRDAFTFSVPGAKVETTGLLAVTDAINETMGKDVHRMELIAVPLTALIMFFVFGGVVAAILPAIVGGLAILGGNGLIKLLTEFTEVSSFAQPVVSLVGLGIAVDYGLFMVSRFREELAEGYPIDIAVRRTVQSAGRTVVYSALLVVVSIAGVLLFPQGFLRSVAYACGVSIAFAAFISLTVLPAMLSFLGHRVDALSLDTILRFLRLNVIADLPLMRYFKRTRSREQVMDGFWGKLSAWVMRHPVKLMVPVLALLLLLILPALNIKFAGISEKYLPPDNPTRLGLQHFEETFPKERTEQLKIMVLGGDPQQLNQVASKANEIKGFTGQFSFPDAANPDPSRLTDGVAVATNSLINRDTAAEAVKQLRALKAPPGTTIWIFGTPALEQDSIDAVFAGFPLMGFLLIVITTVMMFLAFGSVVLPVKAVILSVLSLGSTLGVLTWIFQEGHGAGLLNFTPYPLMAVVLALLVALVYGLSSDYEVFLLARTVEARGRGLSTEAATCEGAASGGRVITAAALVLLVVASAFGFSELVMMKYLAFGLIAALLIDVTAIRMILVPATMKLLGDENWWAPRWMKRFQERLGLGEIAMPDERHLIPAGAGGAAPAPDIVRTQRPQGWAEPGAPQQHPVPGQLAGFADSAPTQPIYVIDDEGPVDQQEYWSTHDVPPAPPKSRRAAPPPSPAWGEQPQEPLPTPWAPAPNEAAPAAWDAAPGDYTAQREANQKARAYQQAAEESLRAAGAGEPPAPAQPSAPARPQTPAQPTEPEKPQAGSGEDPRFMSAGRHRPGTPGTLSPWDLLRKARGGE</sequence>
<evidence type="ECO:0000313" key="10">
    <source>
        <dbReference type="EMBL" id="ADG99265.1"/>
    </source>
</evidence>
<dbReference type="SUPFAM" id="SSF82866">
    <property type="entry name" value="Multidrug efflux transporter AcrB transmembrane domain"/>
    <property type="match status" value="2"/>
</dbReference>
<feature type="transmembrane region" description="Helical" evidence="8">
    <location>
        <begin position="342"/>
        <end position="368"/>
    </location>
</feature>
<keyword evidence="3" id="KW-1003">Cell membrane</keyword>
<accession>D6ZDK8</accession>
<evidence type="ECO:0000256" key="1">
    <source>
        <dbReference type="ARBA" id="ARBA00004651"/>
    </source>
</evidence>
<dbReference type="Proteomes" id="UP000002247">
    <property type="component" value="Chromosome"/>
</dbReference>
<feature type="transmembrane region" description="Helical" evidence="8">
    <location>
        <begin position="604"/>
        <end position="623"/>
    </location>
</feature>
<feature type="transmembrane region" description="Helical" evidence="8">
    <location>
        <begin position="20"/>
        <end position="39"/>
    </location>
</feature>
<evidence type="ECO:0000256" key="7">
    <source>
        <dbReference type="SAM" id="MobiDB-lite"/>
    </source>
</evidence>
<feature type="compositionally biased region" description="Pro residues" evidence="7">
    <location>
        <begin position="845"/>
        <end position="860"/>
    </location>
</feature>
<feature type="compositionally biased region" description="Low complexity" evidence="7">
    <location>
        <begin position="877"/>
        <end position="890"/>
    </location>
</feature>
<dbReference type="PANTHER" id="PTHR33406:SF11">
    <property type="entry name" value="MEMBRANE PROTEIN SCO6666-RELATED"/>
    <property type="match status" value="1"/>
</dbReference>
<evidence type="ECO:0000313" key="11">
    <source>
        <dbReference type="Proteomes" id="UP000002247"/>
    </source>
</evidence>
<protein>
    <submittedName>
        <fullName evidence="10">MMPL domain protein</fullName>
    </submittedName>
</protein>
<dbReference type="InterPro" id="IPR050545">
    <property type="entry name" value="Mycobact_MmpL"/>
</dbReference>
<feature type="transmembrane region" description="Helical" evidence="8">
    <location>
        <begin position="635"/>
        <end position="655"/>
    </location>
</feature>
<dbReference type="eggNOG" id="COG2409">
    <property type="taxonomic scope" value="Bacteria"/>
</dbReference>
<feature type="region of interest" description="Disordered" evidence="7">
    <location>
        <begin position="837"/>
        <end position="983"/>
    </location>
</feature>
<keyword evidence="6 8" id="KW-0472">Membrane</keyword>
<dbReference type="InterPro" id="IPR004869">
    <property type="entry name" value="MMPL_dom"/>
</dbReference>
<evidence type="ECO:0000256" key="3">
    <source>
        <dbReference type="ARBA" id="ARBA00022475"/>
    </source>
</evidence>
<keyword evidence="11" id="KW-1185">Reference proteome</keyword>
<feature type="transmembrane region" description="Helical" evidence="8">
    <location>
        <begin position="317"/>
        <end position="336"/>
    </location>
</feature>
<gene>
    <name evidence="10" type="ordered locus">Srot_2834</name>
</gene>